<keyword evidence="4" id="KW-1185">Reference proteome</keyword>
<dbReference type="AlphaFoldDB" id="A0A8J7WMW8"/>
<name>A0A8J7WMW8_9ACTN</name>
<feature type="domain" description="Bacterial type II secretion system protein E" evidence="2">
    <location>
        <begin position="77"/>
        <end position="330"/>
    </location>
</feature>
<dbReference type="CDD" id="cd01130">
    <property type="entry name" value="VirB11-like_ATPase"/>
    <property type="match status" value="1"/>
</dbReference>
<comment type="caution">
    <text evidence="3">The sequence shown here is derived from an EMBL/GenBank/DDBJ whole genome shotgun (WGS) entry which is preliminary data.</text>
</comment>
<dbReference type="SUPFAM" id="SSF52540">
    <property type="entry name" value="P-loop containing nucleoside triphosphate hydrolases"/>
    <property type="match status" value="1"/>
</dbReference>
<dbReference type="EMBL" id="JAGSXH010000015">
    <property type="protein sequence ID" value="MBS2962774.1"/>
    <property type="molecule type" value="Genomic_DNA"/>
</dbReference>
<evidence type="ECO:0000256" key="1">
    <source>
        <dbReference type="ARBA" id="ARBA00006611"/>
    </source>
</evidence>
<dbReference type="InterPro" id="IPR001482">
    <property type="entry name" value="T2SS/T4SS_dom"/>
</dbReference>
<dbReference type="GO" id="GO:0016887">
    <property type="term" value="F:ATP hydrolysis activity"/>
    <property type="evidence" value="ECO:0007669"/>
    <property type="project" value="InterPro"/>
</dbReference>
<dbReference type="RefSeq" id="WP_211465813.1">
    <property type="nucleotide sequence ID" value="NZ_JAGSXH010000015.1"/>
</dbReference>
<evidence type="ECO:0000259" key="2">
    <source>
        <dbReference type="Pfam" id="PF00437"/>
    </source>
</evidence>
<dbReference type="InterPro" id="IPR050921">
    <property type="entry name" value="T4SS_GSP_E_ATPase"/>
</dbReference>
<dbReference type="InterPro" id="IPR022399">
    <property type="entry name" value="TadA-like_ATPase"/>
</dbReference>
<dbReference type="PANTHER" id="PTHR30486:SF6">
    <property type="entry name" value="TYPE IV PILUS RETRACTATION ATPASE PILT"/>
    <property type="match status" value="1"/>
</dbReference>
<evidence type="ECO:0000313" key="4">
    <source>
        <dbReference type="Proteomes" id="UP000677913"/>
    </source>
</evidence>
<reference evidence="3" key="1">
    <citation type="submission" date="2021-04" db="EMBL/GenBank/DDBJ databases">
        <title>Genome based classification of Actinospica acidithermotolerans sp. nov., an actinobacterium isolated from an Indonesian hot spring.</title>
        <authorList>
            <person name="Kusuma A.B."/>
            <person name="Putra K.E."/>
            <person name="Nafisah S."/>
            <person name="Loh J."/>
            <person name="Nouioui I."/>
            <person name="Goodfellow M."/>
        </authorList>
    </citation>
    <scope>NUCLEOTIDE SEQUENCE</scope>
    <source>
        <strain evidence="3">DSM 45618</strain>
    </source>
</reference>
<dbReference type="InterPro" id="IPR027417">
    <property type="entry name" value="P-loop_NTPase"/>
</dbReference>
<comment type="similarity">
    <text evidence="1">Belongs to the GSP E family.</text>
</comment>
<gene>
    <name evidence="3" type="ORF">KGA66_06950</name>
</gene>
<dbReference type="PANTHER" id="PTHR30486">
    <property type="entry name" value="TWITCHING MOTILITY PROTEIN PILT"/>
    <property type="match status" value="1"/>
</dbReference>
<dbReference type="Gene3D" id="3.30.450.380">
    <property type="match status" value="1"/>
</dbReference>
<protein>
    <submittedName>
        <fullName evidence="3">TadA family conjugal transfer-associated ATPase</fullName>
    </submittedName>
</protein>
<evidence type="ECO:0000313" key="3">
    <source>
        <dbReference type="EMBL" id="MBS2962774.1"/>
    </source>
</evidence>
<organism evidence="3 4">
    <name type="scientific">Actinocrinis puniceicyclus</name>
    <dbReference type="NCBI Taxonomy" id="977794"/>
    <lineage>
        <taxon>Bacteria</taxon>
        <taxon>Bacillati</taxon>
        <taxon>Actinomycetota</taxon>
        <taxon>Actinomycetes</taxon>
        <taxon>Catenulisporales</taxon>
        <taxon>Actinospicaceae</taxon>
        <taxon>Actinocrinis</taxon>
    </lineage>
</organism>
<dbReference type="NCBIfam" id="TIGR03819">
    <property type="entry name" value="heli_sec_ATPase"/>
    <property type="match status" value="1"/>
</dbReference>
<dbReference type="Pfam" id="PF00437">
    <property type="entry name" value="T2SSE"/>
    <property type="match status" value="1"/>
</dbReference>
<proteinExistence type="inferred from homology"/>
<dbReference type="Gene3D" id="3.40.50.300">
    <property type="entry name" value="P-loop containing nucleotide triphosphate hydrolases"/>
    <property type="match status" value="1"/>
</dbReference>
<dbReference type="Proteomes" id="UP000677913">
    <property type="component" value="Unassembled WGS sequence"/>
</dbReference>
<sequence>MNPPNNPVGTVASSVVSSEYSPQYEGVLRTISNELAAGVLAPEVPDVIAALRARRCLLGRDALQAIAESLCEQALAADPVAGLIADPDVTDVLVNGPTEIWVERANRLERVDAGFPDEAAVRKFAQRLAVQAGRRFDDASPFVDARLPDGTRLHAVLPPVAVNGTTVSLRIPRRRLYSLEELTELGALNATAAAILEEIVRKRVPFLVTGGAGTGKTTLLSTLLSLCAPDERLVLVEDCAELMPDHPHVVRLESRPANQEGRGQVTIRDLIKQALRMRPTRIVLGEARGAEIMDLFNALNTGHEGGCGTLHANRPHDIPARIEALALLAGVSREAVHSQASAALRIAIHLDRNEFGRRYLQSIAVVRRRNAVGPVQATLAVSFDQGGQMREWPGLPQLLDELGRPARPDAALVPRGFEAELTREFPATATLREHETREQL</sequence>
<accession>A0A8J7WMW8</accession>